<organism evidence="1 2">
    <name type="scientific">Carnegiea gigantea</name>
    <dbReference type="NCBI Taxonomy" id="171969"/>
    <lineage>
        <taxon>Eukaryota</taxon>
        <taxon>Viridiplantae</taxon>
        <taxon>Streptophyta</taxon>
        <taxon>Embryophyta</taxon>
        <taxon>Tracheophyta</taxon>
        <taxon>Spermatophyta</taxon>
        <taxon>Magnoliopsida</taxon>
        <taxon>eudicotyledons</taxon>
        <taxon>Gunneridae</taxon>
        <taxon>Pentapetalae</taxon>
        <taxon>Caryophyllales</taxon>
        <taxon>Cactineae</taxon>
        <taxon>Cactaceae</taxon>
        <taxon>Cactoideae</taxon>
        <taxon>Echinocereeae</taxon>
        <taxon>Carnegiea</taxon>
    </lineage>
</organism>
<dbReference type="AlphaFoldDB" id="A0A9Q1JJ73"/>
<dbReference type="Proteomes" id="UP001153076">
    <property type="component" value="Unassembled WGS sequence"/>
</dbReference>
<sequence length="158" mass="17647">MNTMTDTLLQQVIEQVKNTMEAMSSMRPLPTFDYMPIDASRPTGMLPLNRCTEVTMCERSHSLGGMDDPPRGTMTGRLEGMLVRSSGLNKPFRRPFLSLRIKADRSLLKERPTVPSQGPQLGTALREECSTKVVATIAGEYTECITCTAWKTQMRGMQ</sequence>
<evidence type="ECO:0000313" key="1">
    <source>
        <dbReference type="EMBL" id="KAJ8427502.1"/>
    </source>
</evidence>
<gene>
    <name evidence="1" type="ORF">Cgig2_028173</name>
</gene>
<accession>A0A9Q1JJ73</accession>
<dbReference type="EMBL" id="JAKOGI010001138">
    <property type="protein sequence ID" value="KAJ8427502.1"/>
    <property type="molecule type" value="Genomic_DNA"/>
</dbReference>
<evidence type="ECO:0000313" key="2">
    <source>
        <dbReference type="Proteomes" id="UP001153076"/>
    </source>
</evidence>
<proteinExistence type="predicted"/>
<comment type="caution">
    <text evidence="1">The sequence shown here is derived from an EMBL/GenBank/DDBJ whole genome shotgun (WGS) entry which is preliminary data.</text>
</comment>
<keyword evidence="2" id="KW-1185">Reference proteome</keyword>
<name>A0A9Q1JJ73_9CARY</name>
<reference evidence="1" key="1">
    <citation type="submission" date="2022-04" db="EMBL/GenBank/DDBJ databases">
        <title>Carnegiea gigantea Genome sequencing and assembly v2.</title>
        <authorList>
            <person name="Copetti D."/>
            <person name="Sanderson M.J."/>
            <person name="Burquez A."/>
            <person name="Wojciechowski M.F."/>
        </authorList>
    </citation>
    <scope>NUCLEOTIDE SEQUENCE</scope>
    <source>
        <strain evidence="1">SGP5-SGP5p</strain>
        <tissue evidence="1">Aerial part</tissue>
    </source>
</reference>
<protein>
    <submittedName>
        <fullName evidence="1">Uncharacterized protein</fullName>
    </submittedName>
</protein>